<feature type="domain" description="TNFR-Cys" evidence="6">
    <location>
        <begin position="41"/>
        <end position="77"/>
    </location>
</feature>
<feature type="repeat" description="TNFR-Cys" evidence="5">
    <location>
        <begin position="41"/>
        <end position="77"/>
    </location>
</feature>
<organismHost>
    <name type="scientific">Apodemus sylvaticus</name>
    <name type="common">European woodmouse</name>
    <dbReference type="NCBI Taxonomy" id="10129"/>
</organismHost>
<dbReference type="Proteomes" id="UP000279092">
    <property type="component" value="Segment"/>
</dbReference>
<organism evidence="7">
    <name type="scientific">Cowpox virus</name>
    <name type="common">CPV</name>
    <dbReference type="NCBI Taxonomy" id="10243"/>
    <lineage>
        <taxon>Viruses</taxon>
        <taxon>Varidnaviria</taxon>
        <taxon>Bamfordvirae</taxon>
        <taxon>Nucleocytoviricota</taxon>
        <taxon>Pokkesviricetes</taxon>
        <taxon>Chitovirales</taxon>
        <taxon>Poxviridae</taxon>
        <taxon>Chordopoxvirinae</taxon>
        <taxon>Orthopoxvirus</taxon>
        <taxon>Orthopoxvirus cowpox</taxon>
    </lineage>
</organism>
<evidence type="ECO:0000256" key="1">
    <source>
        <dbReference type="ARBA" id="ARBA00022729"/>
    </source>
</evidence>
<dbReference type="PANTHER" id="PTHR47386:SF1">
    <property type="entry name" value="TUMOR NECROSIS FACTOR RECEPTOR SUPERFAMILY MEMBER 1B"/>
    <property type="match status" value="1"/>
</dbReference>
<dbReference type="Gene3D" id="2.10.50.10">
    <property type="entry name" value="Tumor Necrosis Factor Receptor, subunit A, domain 2"/>
    <property type="match status" value="2"/>
</dbReference>
<evidence type="ECO:0000256" key="5">
    <source>
        <dbReference type="PROSITE-ProRule" id="PRU00206"/>
    </source>
</evidence>
<dbReference type="SUPFAM" id="SSF57586">
    <property type="entry name" value="TNF receptor-like"/>
    <property type="match status" value="2"/>
</dbReference>
<organismHost>
    <name type="scientific">Homo sapiens</name>
    <name type="common">Human</name>
    <dbReference type="NCBI Taxonomy" id="9606"/>
</organismHost>
<keyword evidence="2" id="KW-0677">Repeat</keyword>
<accession>A0A212PXS8</accession>
<dbReference type="PROSITE" id="PS00652">
    <property type="entry name" value="TNFR_NGFR_1"/>
    <property type="match status" value="1"/>
</dbReference>
<dbReference type="EMBL" id="LT993231">
    <property type="protein sequence ID" value="SPN68873.1"/>
    <property type="molecule type" value="Genomic_DNA"/>
</dbReference>
<proteinExistence type="predicted"/>
<feature type="disulfide bond" evidence="5">
    <location>
        <begin position="98"/>
        <end position="111"/>
    </location>
</feature>
<evidence type="ECO:0000256" key="2">
    <source>
        <dbReference type="ARBA" id="ARBA00022737"/>
    </source>
</evidence>
<organismHost>
    <name type="scientific">Loxodonta africana</name>
    <name type="common">African elephant</name>
    <dbReference type="NCBI Taxonomy" id="9785"/>
</organismHost>
<feature type="disulfide bond" evidence="5">
    <location>
        <begin position="59"/>
        <end position="77"/>
    </location>
</feature>
<dbReference type="GO" id="GO:0005031">
    <property type="term" value="F:tumor necrosis factor receptor activity"/>
    <property type="evidence" value="ECO:0007669"/>
    <property type="project" value="TreeGrafter"/>
</dbReference>
<dbReference type="PANTHER" id="PTHR47386">
    <property type="entry name" value="TUMOR NECROSIS FACTOR RECEPTOR SUPERFAMILY MEMBER 1B"/>
    <property type="match status" value="1"/>
</dbReference>
<dbReference type="PROSITE" id="PS50050">
    <property type="entry name" value="TNFR_NGFR_2"/>
    <property type="match status" value="2"/>
</dbReference>
<feature type="disulfide bond" evidence="5">
    <location>
        <begin position="80"/>
        <end position="95"/>
    </location>
</feature>
<evidence type="ECO:0000256" key="3">
    <source>
        <dbReference type="ARBA" id="ARBA00023157"/>
    </source>
</evidence>
<keyword evidence="1" id="KW-0732">Signal</keyword>
<dbReference type="Pfam" id="PF00020">
    <property type="entry name" value="TNFR_c6"/>
    <property type="match status" value="2"/>
</dbReference>
<evidence type="ECO:0000313" key="8">
    <source>
        <dbReference type="EMBL" id="SPN68873.1"/>
    </source>
</evidence>
<dbReference type="SMART" id="SM00208">
    <property type="entry name" value="TNFR"/>
    <property type="match status" value="2"/>
</dbReference>
<dbReference type="EMBL" id="LT896733">
    <property type="protein sequence ID" value="SNB51816.1"/>
    <property type="molecule type" value="Genomic_DNA"/>
</dbReference>
<feature type="repeat" description="TNFR-Cys" evidence="5">
    <location>
        <begin position="79"/>
        <end position="119"/>
    </location>
</feature>
<organismHost>
    <name type="scientific">Bos taurus</name>
    <name type="common">Bovine</name>
    <dbReference type="NCBI Taxonomy" id="9913"/>
</organismHost>
<name>A0A212PXS8_COWPX</name>
<feature type="disulfide bond" evidence="5">
    <location>
        <begin position="56"/>
        <end position="69"/>
    </location>
</feature>
<protein>
    <submittedName>
        <fullName evidence="7">CrmC</fullName>
    </submittedName>
</protein>
<keyword evidence="4" id="KW-0325">Glycoprotein</keyword>
<organismHost>
    <name type="scientific">Microtus agrestis</name>
    <name type="common">Short-tailed field vole</name>
    <dbReference type="NCBI Taxonomy" id="29092"/>
</organismHost>
<dbReference type="GO" id="GO:0043120">
    <property type="term" value="F:tumor necrosis factor binding"/>
    <property type="evidence" value="ECO:0007669"/>
    <property type="project" value="TreeGrafter"/>
</dbReference>
<organismHost>
    <name type="scientific">Mus musculus</name>
    <name type="common">Mouse</name>
    <dbReference type="NCBI Taxonomy" id="10090"/>
</organismHost>
<dbReference type="GO" id="GO:0051044">
    <property type="term" value="P:positive regulation of membrane protein ectodomain proteolysis"/>
    <property type="evidence" value="ECO:0007669"/>
    <property type="project" value="TreeGrafter"/>
</dbReference>
<keyword evidence="3 5" id="KW-1015">Disulfide bond</keyword>
<dbReference type="InterPro" id="IPR001368">
    <property type="entry name" value="TNFR/NGFR_Cys_rich_reg"/>
</dbReference>
<evidence type="ECO:0000259" key="6">
    <source>
        <dbReference type="PROSITE" id="PS50050"/>
    </source>
</evidence>
<comment type="caution">
    <text evidence="5">Lacks conserved residue(s) required for the propagation of feature annotation.</text>
</comment>
<evidence type="ECO:0000313" key="7">
    <source>
        <dbReference type="EMBL" id="SNB51816.1"/>
    </source>
</evidence>
<feature type="domain" description="TNFR-Cys" evidence="6">
    <location>
        <begin position="79"/>
        <end position="119"/>
    </location>
</feature>
<reference evidence="8" key="2">
    <citation type="submission" date="2018-04" db="EMBL/GenBank/DDBJ databases">
        <authorList>
            <person name="Go L.Y."/>
            <person name="Mitchell J.A."/>
        </authorList>
    </citation>
    <scope>NUCLEOTIDE SEQUENCE</scope>
    <source>
        <strain evidence="8">Ger/2015/Prairie-dog</strain>
    </source>
</reference>
<reference evidence="7" key="1">
    <citation type="submission" date="2017-06" db="EMBL/GenBank/DDBJ databases">
        <authorList>
            <person name="Kim H.J."/>
            <person name="Triplett B.A."/>
        </authorList>
    </citation>
    <scope>NUCLEOTIDE SEQUENCE</scope>
    <source>
        <strain evidence="7">Ger/2015/Cat3</strain>
    </source>
</reference>
<evidence type="ECO:0000256" key="4">
    <source>
        <dbReference type="ARBA" id="ARBA00023180"/>
    </source>
</evidence>
<organismHost>
    <name type="scientific">Myodes glareolus</name>
    <name type="common">Bank vole</name>
    <name type="synonym">Clethrionomys glareolus</name>
    <dbReference type="NCBI Taxonomy" id="447135"/>
</organismHost>
<dbReference type="Proteomes" id="UP000277211">
    <property type="component" value="Segment"/>
</dbReference>
<dbReference type="InterPro" id="IPR051670">
    <property type="entry name" value="TNF_chemokine_rcpt-like"/>
</dbReference>
<feature type="disulfide bond" evidence="5">
    <location>
        <begin position="101"/>
        <end position="119"/>
    </location>
</feature>
<sequence>MIISKMDIKSLLAVCTILYITTLVTADIHTPLPPHASVNGSCAEGEYLDKTHNRCCNRCPPGEFAKVRCSGSYNTKCERCPHHTYTAIPNYSNGCHQCRKCPKGSFDKVKCTGTQNSKCACLPGWYCATDSSQTEDCRDCVPKRSCPCGYFGGIDKLGNPICKSCCVGKYCDDIRNHRVGPFPPCKLSKCN</sequence>
<organismHost>
    <name type="scientific">Felis catus</name>
    <name type="common">Cat</name>
    <name type="synonym">Felis silvestris catus</name>
    <dbReference type="NCBI Taxonomy" id="9685"/>
</organismHost>
<gene>
    <name evidence="7" type="primary">CrmC</name>
</gene>